<sequence length="96" mass="11424">MGLRAYAVTHYEKEFGDCLGFNYDFDGFIEFIEKLNIEFYIDEDKTLIELNTKELLALNSNNLDLEQEELKLLLILQRNAKDANYAKESYFRVEWL</sequence>
<protein>
    <submittedName>
        <fullName evidence="1">Uncharacterized protein</fullName>
    </submittedName>
</protein>
<evidence type="ECO:0000313" key="1">
    <source>
        <dbReference type="EMBL" id="SUX26193.1"/>
    </source>
</evidence>
<reference evidence="1 2" key="1">
    <citation type="submission" date="2018-06" db="EMBL/GenBank/DDBJ databases">
        <authorList>
            <consortium name="Pathogen Informatics"/>
            <person name="Doyle S."/>
        </authorList>
    </citation>
    <scope>NUCLEOTIDE SEQUENCE [LARGE SCALE GENOMIC DNA]</scope>
    <source>
        <strain evidence="1 2">NCTC12264</strain>
    </source>
</reference>
<proteinExistence type="predicted"/>
<evidence type="ECO:0000313" key="2">
    <source>
        <dbReference type="Proteomes" id="UP000254161"/>
    </source>
</evidence>
<gene>
    <name evidence="1" type="ORF">NCTC12264_00414</name>
</gene>
<dbReference type="Proteomes" id="UP000254161">
    <property type="component" value="Unassembled WGS sequence"/>
</dbReference>
<dbReference type="EMBL" id="UFUZ01000001">
    <property type="protein sequence ID" value="SUX26193.1"/>
    <property type="molecule type" value="Genomic_DNA"/>
</dbReference>
<organism evidence="1 2">
    <name type="scientific">Campylobacter upsaliensis</name>
    <dbReference type="NCBI Taxonomy" id="28080"/>
    <lineage>
        <taxon>Bacteria</taxon>
        <taxon>Pseudomonadati</taxon>
        <taxon>Campylobacterota</taxon>
        <taxon>Epsilonproteobacteria</taxon>
        <taxon>Campylobacterales</taxon>
        <taxon>Campylobacteraceae</taxon>
        <taxon>Campylobacter</taxon>
    </lineage>
</organism>
<dbReference type="AlphaFoldDB" id="A0A381EH03"/>
<dbReference type="RefSeq" id="WP_115629102.1">
    <property type="nucleotide sequence ID" value="NZ_JANKIR010000061.1"/>
</dbReference>
<name>A0A381EH03_CAMUP</name>
<accession>A0A381EH03</accession>